<protein>
    <submittedName>
        <fullName evidence="2">Uncharacterized protein</fullName>
    </submittedName>
</protein>
<gene>
    <name evidence="2" type="ORF">E2C01_072486</name>
</gene>
<evidence type="ECO:0000313" key="2">
    <source>
        <dbReference type="EMBL" id="MPC78015.1"/>
    </source>
</evidence>
<organism evidence="2 3">
    <name type="scientific">Portunus trituberculatus</name>
    <name type="common">Swimming crab</name>
    <name type="synonym">Neptunus trituberculatus</name>
    <dbReference type="NCBI Taxonomy" id="210409"/>
    <lineage>
        <taxon>Eukaryota</taxon>
        <taxon>Metazoa</taxon>
        <taxon>Ecdysozoa</taxon>
        <taxon>Arthropoda</taxon>
        <taxon>Crustacea</taxon>
        <taxon>Multicrustacea</taxon>
        <taxon>Malacostraca</taxon>
        <taxon>Eumalacostraca</taxon>
        <taxon>Eucarida</taxon>
        <taxon>Decapoda</taxon>
        <taxon>Pleocyemata</taxon>
        <taxon>Brachyura</taxon>
        <taxon>Eubrachyura</taxon>
        <taxon>Portunoidea</taxon>
        <taxon>Portunidae</taxon>
        <taxon>Portuninae</taxon>
        <taxon>Portunus</taxon>
    </lineage>
</organism>
<reference evidence="2 3" key="1">
    <citation type="submission" date="2019-05" db="EMBL/GenBank/DDBJ databases">
        <title>Another draft genome of Portunus trituberculatus and its Hox gene families provides insights of decapod evolution.</title>
        <authorList>
            <person name="Jeong J.-H."/>
            <person name="Song I."/>
            <person name="Kim S."/>
            <person name="Choi T."/>
            <person name="Kim D."/>
            <person name="Ryu S."/>
            <person name="Kim W."/>
        </authorList>
    </citation>
    <scope>NUCLEOTIDE SEQUENCE [LARGE SCALE GENOMIC DNA]</scope>
    <source>
        <tissue evidence="2">Muscle</tissue>
    </source>
</reference>
<comment type="caution">
    <text evidence="2">The sequence shown here is derived from an EMBL/GenBank/DDBJ whole genome shotgun (WGS) entry which is preliminary data.</text>
</comment>
<proteinExistence type="predicted"/>
<evidence type="ECO:0000313" key="3">
    <source>
        <dbReference type="Proteomes" id="UP000324222"/>
    </source>
</evidence>
<sequence>MPNRGRQGVTKVRSGTLRGQRGREEGPGVGSAPNIGIVYKPPSRPASVLPTAGGRGRAVRRPDSRSSPHLPWRNPRSSHLNADYS</sequence>
<feature type="compositionally biased region" description="Polar residues" evidence="1">
    <location>
        <begin position="75"/>
        <end position="85"/>
    </location>
</feature>
<evidence type="ECO:0000256" key="1">
    <source>
        <dbReference type="SAM" id="MobiDB-lite"/>
    </source>
</evidence>
<dbReference type="AlphaFoldDB" id="A0A5B7I7A5"/>
<keyword evidence="3" id="KW-1185">Reference proteome</keyword>
<feature type="region of interest" description="Disordered" evidence="1">
    <location>
        <begin position="1"/>
        <end position="85"/>
    </location>
</feature>
<accession>A0A5B7I7A5</accession>
<name>A0A5B7I7A5_PORTR</name>
<dbReference type="EMBL" id="VSRR010047340">
    <property type="protein sequence ID" value="MPC78015.1"/>
    <property type="molecule type" value="Genomic_DNA"/>
</dbReference>
<dbReference type="Proteomes" id="UP000324222">
    <property type="component" value="Unassembled WGS sequence"/>
</dbReference>